<proteinExistence type="predicted"/>
<protein>
    <submittedName>
        <fullName evidence="1">Uncharacterized protein</fullName>
    </submittedName>
</protein>
<keyword evidence="2" id="KW-1185">Reference proteome</keyword>
<organism evidence="1 2">
    <name type="scientific">Thermoactinomyces vulgaris</name>
    <dbReference type="NCBI Taxonomy" id="2026"/>
    <lineage>
        <taxon>Bacteria</taxon>
        <taxon>Bacillati</taxon>
        <taxon>Bacillota</taxon>
        <taxon>Bacilli</taxon>
        <taxon>Bacillales</taxon>
        <taxon>Thermoactinomycetaceae</taxon>
        <taxon>Thermoactinomyces</taxon>
    </lineage>
</organism>
<gene>
    <name evidence="1" type="ORF">I8U22_03775</name>
</gene>
<name>A0ABS0QF96_THEVU</name>
<comment type="caution">
    <text evidence="1">The sequence shown here is derived from an EMBL/GenBank/DDBJ whole genome shotgun (WGS) entry which is preliminary data.</text>
</comment>
<dbReference type="RefSeq" id="WP_049719736.1">
    <property type="nucleotide sequence ID" value="NZ_CP036487.1"/>
</dbReference>
<dbReference type="Proteomes" id="UP000641910">
    <property type="component" value="Unassembled WGS sequence"/>
</dbReference>
<sequence>MELSIENYIEEKNIKSCSRDAKLSRKIQSVSEFMKSNEILEKDDLKPVHLIVSSQDSLASTNTLNSYVHNPNVQPIPKDLKVAWDNIEKFIKALWD</sequence>
<evidence type="ECO:0000313" key="2">
    <source>
        <dbReference type="Proteomes" id="UP000641910"/>
    </source>
</evidence>
<dbReference type="EMBL" id="JAECVU010000001">
    <property type="protein sequence ID" value="MBH8587940.1"/>
    <property type="molecule type" value="Genomic_DNA"/>
</dbReference>
<reference evidence="1 2" key="1">
    <citation type="submission" date="2020-12" db="EMBL/GenBank/DDBJ databases">
        <title>WGS of Thermoactinomyces spp.</title>
        <authorList>
            <person name="Cheng K."/>
        </authorList>
    </citation>
    <scope>NUCLEOTIDE SEQUENCE [LARGE SCALE GENOMIC DNA]</scope>
    <source>
        <strain evidence="2">CICC 10650\ACCC 41061</strain>
    </source>
</reference>
<evidence type="ECO:0000313" key="1">
    <source>
        <dbReference type="EMBL" id="MBH8587940.1"/>
    </source>
</evidence>
<accession>A0ABS0QF96</accession>